<dbReference type="EMBL" id="CP013264">
    <property type="protein sequence ID" value="ALR19754.1"/>
    <property type="molecule type" value="Genomic_DNA"/>
</dbReference>
<dbReference type="NCBIfam" id="NF038065">
    <property type="entry name" value="Pr6Pr"/>
    <property type="match status" value="1"/>
</dbReference>
<dbReference type="AlphaFoldDB" id="A0A0S3EWF1"/>
<name>A0A0S3EWF1_9SPHN</name>
<evidence type="ECO:0008006" key="4">
    <source>
        <dbReference type="Google" id="ProtNLM"/>
    </source>
</evidence>
<keyword evidence="1" id="KW-1133">Transmembrane helix</keyword>
<organism evidence="2 3">
    <name type="scientific">Sphingobium baderi</name>
    <dbReference type="NCBI Taxonomy" id="1332080"/>
    <lineage>
        <taxon>Bacteria</taxon>
        <taxon>Pseudomonadati</taxon>
        <taxon>Pseudomonadota</taxon>
        <taxon>Alphaproteobacteria</taxon>
        <taxon>Sphingomonadales</taxon>
        <taxon>Sphingomonadaceae</taxon>
        <taxon>Sphingobium</taxon>
    </lineage>
</organism>
<evidence type="ECO:0000256" key="1">
    <source>
        <dbReference type="SAM" id="Phobius"/>
    </source>
</evidence>
<keyword evidence="1" id="KW-0812">Transmembrane</keyword>
<feature type="transmembrane region" description="Helical" evidence="1">
    <location>
        <begin position="172"/>
        <end position="192"/>
    </location>
</feature>
<dbReference type="Proteomes" id="UP000056968">
    <property type="component" value="Chromosome"/>
</dbReference>
<proteinExistence type="predicted"/>
<dbReference type="OrthoDB" id="9809977at2"/>
<feature type="transmembrane region" description="Helical" evidence="1">
    <location>
        <begin position="38"/>
        <end position="59"/>
    </location>
</feature>
<reference evidence="2 3" key="1">
    <citation type="submission" date="2015-11" db="EMBL/GenBank/DDBJ databases">
        <title>A Two-component Flavoprotein Monooxygenase System MeaXY Responsible for para-Hydroxylation of 2-Methyl-6-ethylaniline and 2,6-Diethylaniline in Sphingobium baderi DE-13.</title>
        <authorList>
            <person name="Cheng M."/>
            <person name="Meng Q."/>
            <person name="Yang Y."/>
            <person name="Chu C."/>
            <person name="Yan X."/>
            <person name="He J."/>
            <person name="Li S."/>
        </authorList>
    </citation>
    <scope>NUCLEOTIDE SEQUENCE [LARGE SCALE GENOMIC DNA]</scope>
    <source>
        <strain evidence="2 3">DE-13</strain>
    </source>
</reference>
<dbReference type="KEGG" id="sbd:ATN00_04945"/>
<dbReference type="STRING" id="1332080.ATN00_04945"/>
<protein>
    <recommendedName>
        <fullName evidence="4">Pr6Pr family membrane protein</fullName>
    </recommendedName>
</protein>
<keyword evidence="1" id="KW-0472">Membrane</keyword>
<accession>A0A0S3EWF1</accession>
<gene>
    <name evidence="2" type="ORF">ATN00_04945</name>
</gene>
<dbReference type="InterPro" id="IPR049713">
    <property type="entry name" value="Pr6Pr-like"/>
</dbReference>
<sequence length="197" mass="21165">MMKGARRIGAAVIALTAGAGLAIQFSTTLEQTGSVGATLWILVRFFTVLTNMAVLLVFGKIACGVRVTPRLIGGVTLAILLVGVIYGLLLRGLLSLSGEALLADTLLHKATPILAALWWIGCAPRGLSWHDPWLWAAFPAAYLPYALVRGALEETYAYPFIDVAKLGLGQVLLNAVLIAIGFLMAGHLLIWIDRRFR</sequence>
<keyword evidence="3" id="KW-1185">Reference proteome</keyword>
<evidence type="ECO:0000313" key="2">
    <source>
        <dbReference type="EMBL" id="ALR19754.1"/>
    </source>
</evidence>
<feature type="transmembrane region" description="Helical" evidence="1">
    <location>
        <begin position="71"/>
        <end position="94"/>
    </location>
</feature>
<dbReference type="RefSeq" id="WP_062062837.1">
    <property type="nucleotide sequence ID" value="NZ_CP013264.1"/>
</dbReference>
<evidence type="ECO:0000313" key="3">
    <source>
        <dbReference type="Proteomes" id="UP000056968"/>
    </source>
</evidence>